<feature type="region of interest" description="Disordered" evidence="1">
    <location>
        <begin position="140"/>
        <end position="160"/>
    </location>
</feature>
<name>A0A367L4N1_9HYPO</name>
<evidence type="ECO:0000313" key="3">
    <source>
        <dbReference type="Proteomes" id="UP000253664"/>
    </source>
</evidence>
<gene>
    <name evidence="2" type="ORF">L249_3728</name>
</gene>
<dbReference type="EMBL" id="LKCN02000015">
    <property type="protein sequence ID" value="RCI09385.1"/>
    <property type="molecule type" value="Genomic_DNA"/>
</dbReference>
<keyword evidence="3" id="KW-1185">Reference proteome</keyword>
<dbReference type="Proteomes" id="UP000253664">
    <property type="component" value="Unassembled WGS sequence"/>
</dbReference>
<evidence type="ECO:0000313" key="2">
    <source>
        <dbReference type="EMBL" id="RCI09385.1"/>
    </source>
</evidence>
<reference evidence="2 3" key="1">
    <citation type="journal article" date="2015" name="BMC Genomics">
        <title>Insights from the genome of Ophiocordyceps polyrhachis-furcata to pathogenicity and host specificity in insect fungi.</title>
        <authorList>
            <person name="Wichadakul D."/>
            <person name="Kobmoo N."/>
            <person name="Ingsriswang S."/>
            <person name="Tangphatsornruang S."/>
            <person name="Chantasingh D."/>
            <person name="Luangsa-ard J.J."/>
            <person name="Eurwilaichitr L."/>
        </authorList>
    </citation>
    <scope>NUCLEOTIDE SEQUENCE [LARGE SCALE GENOMIC DNA]</scope>
    <source>
        <strain evidence="2 3">BCC 54312</strain>
    </source>
</reference>
<sequence>MCLCGSGKSTSRGETPTKKDTNAHGRCGHLAFASSDNRRSMERKETKEPLYTFQPLPPRFSINVTWRRKDNTDEVTKLPKATRPPPSPGMPSREQRNRPRLRRSNMTGALSCSRFPPRHRRMRMHMHTYVCMKRMLGMRTENRSRKKKAGTIPTIANLSK</sequence>
<feature type="compositionally biased region" description="Basic and acidic residues" evidence="1">
    <location>
        <begin position="67"/>
        <end position="77"/>
    </location>
</feature>
<evidence type="ECO:0000256" key="1">
    <source>
        <dbReference type="SAM" id="MobiDB-lite"/>
    </source>
</evidence>
<organism evidence="2 3">
    <name type="scientific">Ophiocordyceps polyrhachis-furcata BCC 54312</name>
    <dbReference type="NCBI Taxonomy" id="1330021"/>
    <lineage>
        <taxon>Eukaryota</taxon>
        <taxon>Fungi</taxon>
        <taxon>Dikarya</taxon>
        <taxon>Ascomycota</taxon>
        <taxon>Pezizomycotina</taxon>
        <taxon>Sordariomycetes</taxon>
        <taxon>Hypocreomycetidae</taxon>
        <taxon>Hypocreales</taxon>
        <taxon>Ophiocordycipitaceae</taxon>
        <taxon>Ophiocordyceps</taxon>
    </lineage>
</organism>
<protein>
    <submittedName>
        <fullName evidence="2">Uncharacterized protein</fullName>
    </submittedName>
</protein>
<dbReference type="AlphaFoldDB" id="A0A367L4N1"/>
<proteinExistence type="predicted"/>
<accession>A0A367L4N1</accession>
<feature type="compositionally biased region" description="Basic and acidic residues" evidence="1">
    <location>
        <begin position="36"/>
        <end position="48"/>
    </location>
</feature>
<comment type="caution">
    <text evidence="2">The sequence shown here is derived from an EMBL/GenBank/DDBJ whole genome shotgun (WGS) entry which is preliminary data.</text>
</comment>
<feature type="region of interest" description="Disordered" evidence="1">
    <location>
        <begin position="1"/>
        <end position="104"/>
    </location>
</feature>